<dbReference type="Gene3D" id="3.40.720.10">
    <property type="entry name" value="Alkaline Phosphatase, subunit A"/>
    <property type="match status" value="1"/>
</dbReference>
<organism evidence="1 2">
    <name type="scientific">Drosophila albomicans</name>
    <name type="common">Fruit fly</name>
    <dbReference type="NCBI Taxonomy" id="7291"/>
    <lineage>
        <taxon>Eukaryota</taxon>
        <taxon>Metazoa</taxon>
        <taxon>Ecdysozoa</taxon>
        <taxon>Arthropoda</taxon>
        <taxon>Hexapoda</taxon>
        <taxon>Insecta</taxon>
        <taxon>Pterygota</taxon>
        <taxon>Neoptera</taxon>
        <taxon>Endopterygota</taxon>
        <taxon>Diptera</taxon>
        <taxon>Brachycera</taxon>
        <taxon>Muscomorpha</taxon>
        <taxon>Ephydroidea</taxon>
        <taxon>Drosophilidae</taxon>
        <taxon>Drosophila</taxon>
    </lineage>
</organism>
<dbReference type="FunFam" id="3.40.720.10:FF:000017">
    <property type="entry name" value="Predicted protein"/>
    <property type="match status" value="1"/>
</dbReference>
<proteinExistence type="predicted"/>
<dbReference type="Pfam" id="PF02995">
    <property type="entry name" value="DUF229"/>
    <property type="match status" value="1"/>
</dbReference>
<evidence type="ECO:0000313" key="2">
    <source>
        <dbReference type="RefSeq" id="XP_034112579.2"/>
    </source>
</evidence>
<dbReference type="AlphaFoldDB" id="A0A6P8XI95"/>
<dbReference type="GeneID" id="117573463"/>
<evidence type="ECO:0000313" key="1">
    <source>
        <dbReference type="Proteomes" id="UP000515160"/>
    </source>
</evidence>
<dbReference type="InterPro" id="IPR004245">
    <property type="entry name" value="DUF229"/>
</dbReference>
<keyword evidence="1" id="KW-1185">Reference proteome</keyword>
<name>A0A6P8XI95_DROAB</name>
<dbReference type="Proteomes" id="UP000515160">
    <property type="component" value="Chromosome 2R"/>
</dbReference>
<dbReference type="PANTHER" id="PTHR10974">
    <property type="entry name" value="FI08016P-RELATED"/>
    <property type="match status" value="1"/>
</dbReference>
<dbReference type="SUPFAM" id="SSF53649">
    <property type="entry name" value="Alkaline phosphatase-like"/>
    <property type="match status" value="1"/>
</dbReference>
<accession>A0A6P8XI95</accession>
<dbReference type="InterPro" id="IPR017850">
    <property type="entry name" value="Alkaline_phosphatase_core_sf"/>
</dbReference>
<dbReference type="RefSeq" id="XP_034112579.2">
    <property type="nucleotide sequence ID" value="XM_034256688.2"/>
</dbReference>
<sequence length="511" mass="58313">MEIYKPQVFEKCSNESDLVRPIYDVNSGHYVLHINNSVVSQMLNSSEIQFKCYYQEIKHNDREVPPINLFKLMSPVYFEDGFQVPLSVHAMLLNCYKLGNESSILQVDGYALVQNLPAAVAEGPAGPPKGKKPKLVTPVPPIGAGPQAPDMDEDELAELLGFAGTDETPAKSSERRKASVIMFGIDTMSSVNVRRMMPNTFKFLNQPGWYEMQGYNKVADNTFPNLLAVLSGYSTMTAKQKVCNIDVKGCLDKFPFIWKYLKKAGYLTAYAEDASYINTFTLRRPGFERAPTDYYHLLFMQAFERKLQSWKCANCTMDYCYGRRLQSSYVYDYMKEYARRYVAKRPIWGLFWSSSFTHDDFLLASKMDNYVLQYFKDFEADGVLAENIVIFFSDHGSRFGELRSLSSGFLESRLPMLFIYLPPWFRAQYPEYAAALELNRNRLTSNYDLHNTLKHIIELGAAPNATSLPRPSTDAALIVADTEAETKKKREAETETLTVRQLLLLVKQQEA</sequence>
<dbReference type="GO" id="GO:0005615">
    <property type="term" value="C:extracellular space"/>
    <property type="evidence" value="ECO:0007669"/>
    <property type="project" value="TreeGrafter"/>
</dbReference>
<protein>
    <submittedName>
        <fullName evidence="2">Uncharacterized protein LOC117573463</fullName>
    </submittedName>
</protein>
<dbReference type="CDD" id="cd16021">
    <property type="entry name" value="ALP_like"/>
    <property type="match status" value="1"/>
</dbReference>
<reference evidence="2" key="1">
    <citation type="submission" date="2025-08" db="UniProtKB">
        <authorList>
            <consortium name="RefSeq"/>
        </authorList>
    </citation>
    <scope>IDENTIFICATION</scope>
    <source>
        <strain evidence="2">15112-1751.03</strain>
        <tissue evidence="2">Whole Adult</tissue>
    </source>
</reference>
<gene>
    <name evidence="2" type="primary">LOC117573463</name>
</gene>
<dbReference type="PANTHER" id="PTHR10974:SF9">
    <property type="entry name" value="DUF229 DOMAIN CONTAINING PROTEIN-RELATED"/>
    <property type="match status" value="1"/>
</dbReference>
<dbReference type="OrthoDB" id="413313at2759"/>